<proteinExistence type="predicted"/>
<gene>
    <name evidence="1" type="ORF">Cylst_4366</name>
</gene>
<dbReference type="Proteomes" id="UP000010475">
    <property type="component" value="Chromosome"/>
</dbReference>
<reference evidence="1 2" key="1">
    <citation type="submission" date="2012-06" db="EMBL/GenBank/DDBJ databases">
        <title>Finished chromosome of genome of Cylindrospermum stagnale PCC 7417.</title>
        <authorList>
            <consortium name="US DOE Joint Genome Institute"/>
            <person name="Gugger M."/>
            <person name="Coursin T."/>
            <person name="Rippka R."/>
            <person name="Tandeau De Marsac N."/>
            <person name="Huntemann M."/>
            <person name="Wei C.-L."/>
            <person name="Han J."/>
            <person name="Detter J.C."/>
            <person name="Han C."/>
            <person name="Tapia R."/>
            <person name="Chen A."/>
            <person name="Kyrpides N."/>
            <person name="Mavromatis K."/>
            <person name="Markowitz V."/>
            <person name="Szeto E."/>
            <person name="Ivanova N."/>
            <person name="Pagani I."/>
            <person name="Pati A."/>
            <person name="Goodwin L."/>
            <person name="Nordberg H.P."/>
            <person name="Cantor M.N."/>
            <person name="Hua S.X."/>
            <person name="Woyke T."/>
            <person name="Kerfeld C.A."/>
        </authorList>
    </citation>
    <scope>NUCLEOTIDE SEQUENCE [LARGE SCALE GENOMIC DNA]</scope>
    <source>
        <strain evidence="1 2">PCC 7417</strain>
    </source>
</reference>
<dbReference type="AlphaFoldDB" id="K9X455"/>
<dbReference type="OrthoDB" id="485451at2"/>
<dbReference type="KEGG" id="csg:Cylst_4366"/>
<sequence length="141" mass="16572">MSEILDLENHQIWNDLEKIFSQIDVNALIESHIDLENFTISDYWDENHVFYEKIISVVPLKAQLESFSLNIIFEDTYTRSLLKFHYLLIADVFEVEKNSERDSNKVIGGITLLYNTNLELEDEYWDIDMSSPFVVGKCRVS</sequence>
<name>K9X455_9NOST</name>
<accession>K9X455</accession>
<organism evidence="1 2">
    <name type="scientific">Cylindrospermum stagnale PCC 7417</name>
    <dbReference type="NCBI Taxonomy" id="56107"/>
    <lineage>
        <taxon>Bacteria</taxon>
        <taxon>Bacillati</taxon>
        <taxon>Cyanobacteriota</taxon>
        <taxon>Cyanophyceae</taxon>
        <taxon>Nostocales</taxon>
        <taxon>Nostocaceae</taxon>
        <taxon>Cylindrospermum</taxon>
    </lineage>
</organism>
<dbReference type="STRING" id="56107.Cylst_4366"/>
<keyword evidence="2" id="KW-1185">Reference proteome</keyword>
<dbReference type="RefSeq" id="WP_015209699.1">
    <property type="nucleotide sequence ID" value="NC_019757.1"/>
</dbReference>
<evidence type="ECO:0000313" key="1">
    <source>
        <dbReference type="EMBL" id="AFZ26457.1"/>
    </source>
</evidence>
<dbReference type="EMBL" id="CP003642">
    <property type="protein sequence ID" value="AFZ26457.1"/>
    <property type="molecule type" value="Genomic_DNA"/>
</dbReference>
<evidence type="ECO:0000313" key="2">
    <source>
        <dbReference type="Proteomes" id="UP000010475"/>
    </source>
</evidence>
<protein>
    <submittedName>
        <fullName evidence="1">Uncharacterized protein</fullName>
    </submittedName>
</protein>
<dbReference type="HOGENOM" id="CLU_1976987_0_0_3"/>